<evidence type="ECO:0000313" key="1">
    <source>
        <dbReference type="EMBL" id="MFC4828075.1"/>
    </source>
</evidence>
<dbReference type="InterPro" id="IPR008792">
    <property type="entry name" value="PQQD"/>
</dbReference>
<dbReference type="Proteomes" id="UP001595960">
    <property type="component" value="Unassembled WGS sequence"/>
</dbReference>
<reference evidence="2" key="1">
    <citation type="journal article" date="2019" name="Int. J. Syst. Evol. Microbiol.">
        <title>The Global Catalogue of Microorganisms (GCM) 10K type strain sequencing project: providing services to taxonomists for standard genome sequencing and annotation.</title>
        <authorList>
            <consortium name="The Broad Institute Genomics Platform"/>
            <consortium name="The Broad Institute Genome Sequencing Center for Infectious Disease"/>
            <person name="Wu L."/>
            <person name="Ma J."/>
        </authorList>
    </citation>
    <scope>NUCLEOTIDE SEQUENCE [LARGE SCALE GENOMIC DNA]</scope>
    <source>
        <strain evidence="2">CGMCC 1.12192</strain>
    </source>
</reference>
<dbReference type="EMBL" id="JBHSJC010000001">
    <property type="protein sequence ID" value="MFC4828075.1"/>
    <property type="molecule type" value="Genomic_DNA"/>
</dbReference>
<dbReference type="RefSeq" id="WP_204390978.1">
    <property type="nucleotide sequence ID" value="NZ_JAFBBW010000001.1"/>
</dbReference>
<dbReference type="Gene3D" id="1.10.10.1150">
    <property type="entry name" value="Coenzyme PQQ synthesis protein D (PqqD)"/>
    <property type="match status" value="1"/>
</dbReference>
<protein>
    <submittedName>
        <fullName evidence="1">PqqD family protein</fullName>
    </submittedName>
</protein>
<gene>
    <name evidence="1" type="ORF">ACFPER_04675</name>
</gene>
<keyword evidence="2" id="KW-1185">Reference proteome</keyword>
<comment type="caution">
    <text evidence="1">The sequence shown here is derived from an EMBL/GenBank/DDBJ whole genome shotgun (WGS) entry which is preliminary data.</text>
</comment>
<evidence type="ECO:0000313" key="2">
    <source>
        <dbReference type="Proteomes" id="UP001595960"/>
    </source>
</evidence>
<dbReference type="InterPro" id="IPR041881">
    <property type="entry name" value="PqqD_sf"/>
</dbReference>
<sequence length="88" mass="9342">MPGYRPADAVGVVEHDDVLYAATLPHGPIVVLDGVAGLIWVEACDGPAESLVDRVAGWTGVEPATIRAEVEGFLDDMVERGLLERVSE</sequence>
<accession>A0ABV9R396</accession>
<organism evidence="1 2">
    <name type="scientific">Agromyces aurantiacus</name>
    <dbReference type="NCBI Taxonomy" id="165814"/>
    <lineage>
        <taxon>Bacteria</taxon>
        <taxon>Bacillati</taxon>
        <taxon>Actinomycetota</taxon>
        <taxon>Actinomycetes</taxon>
        <taxon>Micrococcales</taxon>
        <taxon>Microbacteriaceae</taxon>
        <taxon>Agromyces</taxon>
    </lineage>
</organism>
<dbReference type="Pfam" id="PF05402">
    <property type="entry name" value="PqqD"/>
    <property type="match status" value="1"/>
</dbReference>
<name>A0ABV9R396_9MICO</name>
<proteinExistence type="predicted"/>